<dbReference type="PROSITE" id="PS00758">
    <property type="entry name" value="ARGE_DAPE_CPG2_1"/>
    <property type="match status" value="1"/>
</dbReference>
<evidence type="ECO:0000256" key="3">
    <source>
        <dbReference type="ARBA" id="ARBA00022801"/>
    </source>
</evidence>
<keyword evidence="4" id="KW-0862">Zinc</keyword>
<reference evidence="6 7" key="1">
    <citation type="submission" date="2022-11" db="EMBL/GenBank/DDBJ databases">
        <title>Draft genome sequence of Saccharopolyspora sp. WRP15-2 isolated from rhizosphere soils of wild rice in Thailand.</title>
        <authorList>
            <person name="Duangmal K."/>
            <person name="Kammanee S."/>
            <person name="Muangham S."/>
        </authorList>
    </citation>
    <scope>NUCLEOTIDE SEQUENCE [LARGE SCALE GENOMIC DNA]</scope>
    <source>
        <strain evidence="6 7">WRP15-2</strain>
    </source>
</reference>
<evidence type="ECO:0000256" key="1">
    <source>
        <dbReference type="ARBA" id="ARBA00001947"/>
    </source>
</evidence>
<organism evidence="6 7">
    <name type="scientific">Saccharopolyspora oryzae</name>
    <dbReference type="NCBI Taxonomy" id="2997343"/>
    <lineage>
        <taxon>Bacteria</taxon>
        <taxon>Bacillati</taxon>
        <taxon>Actinomycetota</taxon>
        <taxon>Actinomycetes</taxon>
        <taxon>Pseudonocardiales</taxon>
        <taxon>Pseudonocardiaceae</taxon>
        <taxon>Saccharopolyspora</taxon>
    </lineage>
</organism>
<dbReference type="Pfam" id="PF07687">
    <property type="entry name" value="M20_dimer"/>
    <property type="match status" value="1"/>
</dbReference>
<accession>A0ABT4V2Z1</accession>
<dbReference type="SUPFAM" id="SSF53187">
    <property type="entry name" value="Zn-dependent exopeptidases"/>
    <property type="match status" value="1"/>
</dbReference>
<dbReference type="Pfam" id="PF01546">
    <property type="entry name" value="Peptidase_M20"/>
    <property type="match status" value="1"/>
</dbReference>
<evidence type="ECO:0000256" key="4">
    <source>
        <dbReference type="ARBA" id="ARBA00022833"/>
    </source>
</evidence>
<dbReference type="Gene3D" id="3.30.70.360">
    <property type="match status" value="1"/>
</dbReference>
<dbReference type="InterPro" id="IPR002933">
    <property type="entry name" value="Peptidase_M20"/>
</dbReference>
<dbReference type="SUPFAM" id="SSF55031">
    <property type="entry name" value="Bacterial exopeptidase dimerisation domain"/>
    <property type="match status" value="1"/>
</dbReference>
<gene>
    <name evidence="6" type="ORF">OU415_23070</name>
</gene>
<dbReference type="NCBIfam" id="NF009555">
    <property type="entry name" value="PRK13004.1"/>
    <property type="match status" value="1"/>
</dbReference>
<dbReference type="InterPro" id="IPR001261">
    <property type="entry name" value="ArgE/DapE_CS"/>
</dbReference>
<sequence>MDEARIQEFLLRLLAARSYATEEAAAAQVLGDELAAVGFTVDVDDWGNVIGTLRLGDGPTVLLDAHLDTVEVPDPAQWQHDPRGEVVDGVVYGRGAVDMKGALAAAVHGAAALRTEQRGTIVISGSVCEELVEGPALSRVVEQVRPDAVIICEPSANRLVLGQRGRAEVEIEVHGRTSHSAYPEAGVNAAEVMADVMTAVRQLRFGEHPDLGPGMIALTNLKSFPHPNVSMVPDRCVATYDRRTVLGEHDADVLKPLRELADPIAVAAGARVDVRIATTEFTTYRGVPVEADSFAPAWWTDPATWPARDALTGLAAAGLDPTPGYYAFCTNGSASAGRCGIPTLGFGPGDPDRAHTVDESLSLEDLHRAARGYSALLRAVLTA</sequence>
<dbReference type="EMBL" id="JAQGLA010000043">
    <property type="protein sequence ID" value="MDA3628332.1"/>
    <property type="molecule type" value="Genomic_DNA"/>
</dbReference>
<dbReference type="InterPro" id="IPR011650">
    <property type="entry name" value="Peptidase_M20_dimer"/>
</dbReference>
<proteinExistence type="predicted"/>
<evidence type="ECO:0000313" key="6">
    <source>
        <dbReference type="EMBL" id="MDA3628332.1"/>
    </source>
</evidence>
<dbReference type="RefSeq" id="WP_270951160.1">
    <property type="nucleotide sequence ID" value="NZ_JAQGLA010000043.1"/>
</dbReference>
<protein>
    <submittedName>
        <fullName evidence="6">YgeY family selenium metabolism-linked hydrolase</fullName>
    </submittedName>
</protein>
<dbReference type="GO" id="GO:0016787">
    <property type="term" value="F:hydrolase activity"/>
    <property type="evidence" value="ECO:0007669"/>
    <property type="project" value="UniProtKB-KW"/>
</dbReference>
<dbReference type="InterPro" id="IPR036264">
    <property type="entry name" value="Bact_exopeptidase_dim_dom"/>
</dbReference>
<keyword evidence="2" id="KW-0479">Metal-binding</keyword>
<feature type="domain" description="Peptidase M20 dimerisation" evidence="5">
    <location>
        <begin position="162"/>
        <end position="264"/>
    </location>
</feature>
<dbReference type="Gene3D" id="3.40.630.10">
    <property type="entry name" value="Zn peptidases"/>
    <property type="match status" value="1"/>
</dbReference>
<comment type="caution">
    <text evidence="6">The sequence shown here is derived from an EMBL/GenBank/DDBJ whole genome shotgun (WGS) entry which is preliminary data.</text>
</comment>
<keyword evidence="7" id="KW-1185">Reference proteome</keyword>
<keyword evidence="3 6" id="KW-0378">Hydrolase</keyword>
<dbReference type="InterPro" id="IPR050072">
    <property type="entry name" value="Peptidase_M20A"/>
</dbReference>
<name>A0ABT4V2Z1_9PSEU</name>
<evidence type="ECO:0000259" key="5">
    <source>
        <dbReference type="Pfam" id="PF07687"/>
    </source>
</evidence>
<evidence type="ECO:0000256" key="2">
    <source>
        <dbReference type="ARBA" id="ARBA00022723"/>
    </source>
</evidence>
<comment type="cofactor">
    <cofactor evidence="1">
        <name>Zn(2+)</name>
        <dbReference type="ChEBI" id="CHEBI:29105"/>
    </cofactor>
</comment>
<dbReference type="PANTHER" id="PTHR43808">
    <property type="entry name" value="ACETYLORNITHINE DEACETYLASE"/>
    <property type="match status" value="1"/>
</dbReference>
<dbReference type="Proteomes" id="UP001210380">
    <property type="component" value="Unassembled WGS sequence"/>
</dbReference>
<evidence type="ECO:0000313" key="7">
    <source>
        <dbReference type="Proteomes" id="UP001210380"/>
    </source>
</evidence>